<gene>
    <name evidence="1" type="ORF">BN970_01831</name>
</gene>
<reference evidence="1 2" key="1">
    <citation type="submission" date="2015-03" db="EMBL/GenBank/DDBJ databases">
        <authorList>
            <person name="Murphy D."/>
        </authorList>
    </citation>
    <scope>NUCLEOTIDE SEQUENCE [LARGE SCALE GENOMIC DNA]</scope>
    <source>
        <strain evidence="1 2">D16</strain>
    </source>
</reference>
<dbReference type="AlphaFoldDB" id="A0A0U1D8N2"/>
<dbReference type="AntiFam" id="ANF00226">
    <property type="entry name" value="Shadow ORF (opposite pknB)"/>
</dbReference>
<dbReference type="Proteomes" id="UP000182227">
    <property type="component" value="Unassembled WGS sequence"/>
</dbReference>
<evidence type="ECO:0000313" key="1">
    <source>
        <dbReference type="EMBL" id="CQD09405.1"/>
    </source>
</evidence>
<proteinExistence type="predicted"/>
<protein>
    <submittedName>
        <fullName evidence="1">Uncharacterized protein</fullName>
    </submittedName>
</protein>
<name>A0A0U1D8N2_9MYCO</name>
<evidence type="ECO:0000313" key="2">
    <source>
        <dbReference type="Proteomes" id="UP000182227"/>
    </source>
</evidence>
<sequence length="198" mass="20219">MPGQKLKGAGSQGILVGPPVHRLSQELFGGRVRHRAHGHVGGGDPADVVDAAGNTEVGQQNSTMVSFGAGQQDVGGFDVAMQQVALVRVVEGFGDGGDDFDRLGQGHSGGVPLAHVSSGVGAVDVVHRDPQLPLELTAIVQADDVRVPQRCGDVGLTVEPVAVLGVTGQRGGHDLERILAGKARMLGQVDLAHAAGTE</sequence>
<organism evidence="1 2">
    <name type="scientific">Mycolicibacterium conceptionense</name>
    <dbReference type="NCBI Taxonomy" id="451644"/>
    <lineage>
        <taxon>Bacteria</taxon>
        <taxon>Bacillati</taxon>
        <taxon>Actinomycetota</taxon>
        <taxon>Actinomycetes</taxon>
        <taxon>Mycobacteriales</taxon>
        <taxon>Mycobacteriaceae</taxon>
        <taxon>Mycolicibacterium</taxon>
    </lineage>
</organism>
<accession>A0A0U1D8N2</accession>
<dbReference type="EMBL" id="CTEF01000001">
    <property type="protein sequence ID" value="CQD09405.1"/>
    <property type="molecule type" value="Genomic_DNA"/>
</dbReference>